<proteinExistence type="predicted"/>
<protein>
    <submittedName>
        <fullName evidence="1">Uncharacterized protein</fullName>
    </submittedName>
</protein>
<gene>
    <name evidence="1" type="ORF">AWB68_02376</name>
</gene>
<keyword evidence="2" id="KW-1185">Reference proteome</keyword>
<sequence length="160" mass="17891">MSSAMRVGRPVKPLPQPHCEYCGKAAVLARVGDEAYPYRDDHGPLWICASCQAWIGTFPRSARHVPLGRLADATLRDLKAKLHAALEPLVQAKMRRDGCNVFEARAKGYRWLAKQIGLEPEKGSIHALDAEQCERAIAIVEQFERQRGRSSPSESAWDDR</sequence>
<evidence type="ECO:0000313" key="1">
    <source>
        <dbReference type="EMBL" id="SAL48517.1"/>
    </source>
</evidence>
<dbReference type="AlphaFoldDB" id="A0A158HWJ1"/>
<name>A0A158HWJ1_9BURK</name>
<dbReference type="Pfam" id="PF11672">
    <property type="entry name" value="DUF3268"/>
    <property type="match status" value="1"/>
</dbReference>
<organism evidence="1 2">
    <name type="scientific">Caballeronia choica</name>
    <dbReference type="NCBI Taxonomy" id="326476"/>
    <lineage>
        <taxon>Bacteria</taxon>
        <taxon>Pseudomonadati</taxon>
        <taxon>Pseudomonadota</taxon>
        <taxon>Betaproteobacteria</taxon>
        <taxon>Burkholderiales</taxon>
        <taxon>Burkholderiaceae</taxon>
        <taxon>Caballeronia</taxon>
    </lineage>
</organism>
<evidence type="ECO:0000313" key="2">
    <source>
        <dbReference type="Proteomes" id="UP000054770"/>
    </source>
</evidence>
<dbReference type="EMBL" id="FCON02000020">
    <property type="protein sequence ID" value="SAL48517.1"/>
    <property type="molecule type" value="Genomic_DNA"/>
</dbReference>
<comment type="caution">
    <text evidence="1">The sequence shown here is derived from an EMBL/GenBank/DDBJ whole genome shotgun (WGS) entry which is preliminary data.</text>
</comment>
<accession>A0A158HWJ1</accession>
<dbReference type="Proteomes" id="UP000054770">
    <property type="component" value="Unassembled WGS sequence"/>
</dbReference>
<reference evidence="1" key="1">
    <citation type="submission" date="2016-01" db="EMBL/GenBank/DDBJ databases">
        <authorList>
            <person name="Peeters C."/>
        </authorList>
    </citation>
    <scope>NUCLEOTIDE SEQUENCE [LARGE SCALE GENOMIC DNA]</scope>
    <source>
        <strain evidence="1">LMG 22940</strain>
    </source>
</reference>
<dbReference type="InterPro" id="IPR021686">
    <property type="entry name" value="DUF3268"/>
</dbReference>